<gene>
    <name evidence="1" type="ORF">Q605_AUC01103G0002</name>
</gene>
<accession>W1VBE3</accession>
<dbReference type="Gene3D" id="3.30.460.30">
    <property type="entry name" value="Glutamyl-tRNA reductase, N-terminal domain"/>
    <property type="match status" value="1"/>
</dbReference>
<evidence type="ECO:0000313" key="1">
    <source>
        <dbReference type="EMBL" id="ETJ01299.1"/>
    </source>
</evidence>
<dbReference type="GO" id="GO:0050661">
    <property type="term" value="F:NADP binding"/>
    <property type="evidence" value="ECO:0007669"/>
    <property type="project" value="InterPro"/>
</dbReference>
<name>W1VBE3_9ACTO</name>
<proteinExistence type="predicted"/>
<feature type="non-terminal residue" evidence="1">
    <location>
        <position position="111"/>
    </location>
</feature>
<dbReference type="GO" id="GO:0033014">
    <property type="term" value="P:tetrapyrrole biosynthetic process"/>
    <property type="evidence" value="ECO:0007669"/>
    <property type="project" value="InterPro"/>
</dbReference>
<reference evidence="1 2" key="1">
    <citation type="submission" date="2013-12" db="EMBL/GenBank/DDBJ databases">
        <title>A Varibaculum cambriense genome reconstructed from a premature infant gut community with otherwise low bacterial novelty that shifts toward anaerobic metabolism during the third week of life.</title>
        <authorList>
            <person name="Brown C.T."/>
            <person name="Sharon I."/>
            <person name="Thomas B.C."/>
            <person name="Castelle C.J."/>
            <person name="Morowitz M.J."/>
            <person name="Banfield J.F."/>
        </authorList>
    </citation>
    <scope>NUCLEOTIDE SEQUENCE [LARGE SCALE GENOMIC DNA]</scope>
    <source>
        <strain evidence="2">DORA_12</strain>
    </source>
</reference>
<sequence length="111" mass="11491">MDADAVWVTENDALSAYFLVMSAPIVPVLCPDASIHPAVLHLLSADHRTHGLDLVARLGGVVAHLGPDLQAAVPGVEGVVVLGTCNRLAILLDAPAPSQAMGHEADDWLSA</sequence>
<dbReference type="SUPFAM" id="SSF69742">
    <property type="entry name" value="Glutamyl tRNA-reductase catalytic, N-terminal domain"/>
    <property type="match status" value="1"/>
</dbReference>
<dbReference type="InterPro" id="IPR036343">
    <property type="entry name" value="GluRdtase_N_sf"/>
</dbReference>
<dbReference type="GO" id="GO:0008883">
    <property type="term" value="F:glutamyl-tRNA reductase activity"/>
    <property type="evidence" value="ECO:0007669"/>
    <property type="project" value="InterPro"/>
</dbReference>
<evidence type="ECO:0000313" key="2">
    <source>
        <dbReference type="Proteomes" id="UP000018852"/>
    </source>
</evidence>
<protein>
    <submittedName>
        <fullName evidence="1">Putative glutamyl-tRNA reductase</fullName>
    </submittedName>
</protein>
<comment type="caution">
    <text evidence="1">The sequence shown here is derived from an EMBL/GenBank/DDBJ whole genome shotgun (WGS) entry which is preliminary data.</text>
</comment>
<dbReference type="AlphaFoldDB" id="W1VBE3"/>
<dbReference type="Proteomes" id="UP000018852">
    <property type="component" value="Unassembled WGS sequence"/>
</dbReference>
<organism evidence="1 2">
    <name type="scientific">Actinomyces urogenitalis DORA_12</name>
    <dbReference type="NCBI Taxonomy" id="1403939"/>
    <lineage>
        <taxon>Bacteria</taxon>
        <taxon>Bacillati</taxon>
        <taxon>Actinomycetota</taxon>
        <taxon>Actinomycetes</taxon>
        <taxon>Actinomycetales</taxon>
        <taxon>Actinomycetaceae</taxon>
        <taxon>Actinomyces</taxon>
    </lineage>
</organism>
<dbReference type="EMBL" id="AZLV01001103">
    <property type="protein sequence ID" value="ETJ01299.1"/>
    <property type="molecule type" value="Genomic_DNA"/>
</dbReference>